<accession>A0ABS0VW21</accession>
<evidence type="ECO:0000313" key="4">
    <source>
        <dbReference type="EMBL" id="MBI9000945.1"/>
    </source>
</evidence>
<dbReference type="CDD" id="cd00609">
    <property type="entry name" value="AAT_like"/>
    <property type="match status" value="1"/>
</dbReference>
<keyword evidence="5" id="KW-1185">Reference proteome</keyword>
<dbReference type="GO" id="GO:0048472">
    <property type="term" value="F:threonine-phosphate decarboxylase activity"/>
    <property type="evidence" value="ECO:0007669"/>
    <property type="project" value="UniProtKB-EC"/>
</dbReference>
<organism evidence="4 5">
    <name type="scientific">Corynebacterium marambiense</name>
    <dbReference type="NCBI Taxonomy" id="2765364"/>
    <lineage>
        <taxon>Bacteria</taxon>
        <taxon>Bacillati</taxon>
        <taxon>Actinomycetota</taxon>
        <taxon>Actinomycetes</taxon>
        <taxon>Mycobacteriales</taxon>
        <taxon>Corynebacteriaceae</taxon>
        <taxon>Corynebacterium</taxon>
    </lineage>
</organism>
<dbReference type="EC" id="4.1.1.81" evidence="4"/>
<name>A0ABS0VW21_9CORY</name>
<feature type="domain" description="Aminotransferase class I/classII large" evidence="3">
    <location>
        <begin position="51"/>
        <end position="367"/>
    </location>
</feature>
<keyword evidence="2" id="KW-0663">Pyridoxal phosphate</keyword>
<comment type="caution">
    <text evidence="4">The sequence shown here is derived from an EMBL/GenBank/DDBJ whole genome shotgun (WGS) entry which is preliminary data.</text>
</comment>
<sequence>MSVPSTSISRVFTLPSVSERNLGSVNEDDLLRYHGDLAAAGVVDDGRGIVDFAVNVRAPGPPEWLAAGLRDAIPGLGTYPPTALIDDARESVAEYHGVNPECVLLLSGAAEGFSLIAGLRAEHPVVVHPGFTEPEVALRAAGAAVERMELAAPFTLTGRTPPEDTDLVVIGNPTNPTGVLHPAETILGWCRPGRITVVDEAFMDLTDESHSLAGEVARHPGLVVLRSLTKTFSLAGLRCGYLLAVPDLVHRLSSRRPHWAVGTLQATAIRSALRDGEEFLAAERDTVERQRTTMTEVLTAAGFTVHTPSQAPYLLVTPPVEDPEATRVALAARGVIVRRCDTFPGLDRTYWRLAVRDTREVATLVEAVTGHTPNNVKERERQ</sequence>
<evidence type="ECO:0000259" key="3">
    <source>
        <dbReference type="Pfam" id="PF00155"/>
    </source>
</evidence>
<evidence type="ECO:0000313" key="5">
    <source>
        <dbReference type="Proteomes" id="UP000625574"/>
    </source>
</evidence>
<gene>
    <name evidence="4" type="ORF">JDV76_08190</name>
</gene>
<dbReference type="NCBIfam" id="NF005915">
    <property type="entry name" value="PRK07908.1"/>
    <property type="match status" value="1"/>
</dbReference>
<dbReference type="InterPro" id="IPR015421">
    <property type="entry name" value="PyrdxlP-dep_Trfase_major"/>
</dbReference>
<evidence type="ECO:0000256" key="1">
    <source>
        <dbReference type="ARBA" id="ARBA00001933"/>
    </source>
</evidence>
<dbReference type="InterPro" id="IPR015424">
    <property type="entry name" value="PyrdxlP-dep_Trfase"/>
</dbReference>
<dbReference type="SUPFAM" id="SSF53383">
    <property type="entry name" value="PLP-dependent transferases"/>
    <property type="match status" value="1"/>
</dbReference>
<reference evidence="4 5" key="1">
    <citation type="submission" date="2020-12" db="EMBL/GenBank/DDBJ databases">
        <title>Genome public.</title>
        <authorList>
            <person name="Sun Q."/>
        </authorList>
    </citation>
    <scope>NUCLEOTIDE SEQUENCE [LARGE SCALE GENOMIC DNA]</scope>
    <source>
        <strain evidence="4 5">CCM 8864</strain>
    </source>
</reference>
<dbReference type="Gene3D" id="3.90.1150.10">
    <property type="entry name" value="Aspartate Aminotransferase, domain 1"/>
    <property type="match status" value="1"/>
</dbReference>
<dbReference type="Gene3D" id="3.40.640.10">
    <property type="entry name" value="Type I PLP-dependent aspartate aminotransferase-like (Major domain)"/>
    <property type="match status" value="1"/>
</dbReference>
<evidence type="ECO:0000256" key="2">
    <source>
        <dbReference type="ARBA" id="ARBA00022898"/>
    </source>
</evidence>
<keyword evidence="4" id="KW-0456">Lyase</keyword>
<dbReference type="InterPro" id="IPR004839">
    <property type="entry name" value="Aminotransferase_I/II_large"/>
</dbReference>
<proteinExistence type="predicted"/>
<dbReference type="Proteomes" id="UP000625574">
    <property type="component" value="Unassembled WGS sequence"/>
</dbReference>
<dbReference type="PANTHER" id="PTHR42885:SF1">
    <property type="entry name" value="THREONINE-PHOSPHATE DECARBOXYLASE"/>
    <property type="match status" value="1"/>
</dbReference>
<dbReference type="PANTHER" id="PTHR42885">
    <property type="entry name" value="HISTIDINOL-PHOSPHATE AMINOTRANSFERASE-RELATED"/>
    <property type="match status" value="1"/>
</dbReference>
<dbReference type="EMBL" id="JAEIOT010000007">
    <property type="protein sequence ID" value="MBI9000945.1"/>
    <property type="molecule type" value="Genomic_DNA"/>
</dbReference>
<dbReference type="Pfam" id="PF00155">
    <property type="entry name" value="Aminotran_1_2"/>
    <property type="match status" value="1"/>
</dbReference>
<dbReference type="InterPro" id="IPR015422">
    <property type="entry name" value="PyrdxlP-dep_Trfase_small"/>
</dbReference>
<protein>
    <submittedName>
        <fullName evidence="4">Threonine-phosphate decarboxylase</fullName>
        <ecNumber evidence="4">4.1.1.81</ecNumber>
    </submittedName>
</protein>
<comment type="cofactor">
    <cofactor evidence="1">
        <name>pyridoxal 5'-phosphate</name>
        <dbReference type="ChEBI" id="CHEBI:597326"/>
    </cofactor>
</comment>